<evidence type="ECO:0000313" key="1">
    <source>
        <dbReference type="EMBL" id="TGU72502.1"/>
    </source>
</evidence>
<proteinExistence type="predicted"/>
<gene>
    <name evidence="1" type="ORF">E4633_09360</name>
</gene>
<name>A0A4V3NZP8_9BACT</name>
<protein>
    <recommendedName>
        <fullName evidence="3">SCP2 domain-containing protein</fullName>
    </recommendedName>
</protein>
<dbReference type="EMBL" id="SRSC01000002">
    <property type="protein sequence ID" value="TGU72502.1"/>
    <property type="molecule type" value="Genomic_DNA"/>
</dbReference>
<organism evidence="1 2">
    <name type="scientific">Geomonas terrae</name>
    <dbReference type="NCBI Taxonomy" id="2562681"/>
    <lineage>
        <taxon>Bacteria</taxon>
        <taxon>Pseudomonadati</taxon>
        <taxon>Thermodesulfobacteriota</taxon>
        <taxon>Desulfuromonadia</taxon>
        <taxon>Geobacterales</taxon>
        <taxon>Geobacteraceae</taxon>
        <taxon>Geomonas</taxon>
    </lineage>
</organism>
<sequence length="100" mass="11275">MIETMISEMESAFCKDVFSKKTTFRFRLEDTTIVITVDGDGYQVERGGTAVVDCDCATSAEIFRKIWYEGYRPGITDFLSGAIVCNNPLLLPQFLRAFGR</sequence>
<reference evidence="1 2" key="1">
    <citation type="submission" date="2019-04" db="EMBL/GenBank/DDBJ databases">
        <title>Geobacter oryzae sp. nov., ferric-reducing bacteria isolated from paddy soil.</title>
        <authorList>
            <person name="Xu Z."/>
            <person name="Masuda Y."/>
            <person name="Itoh H."/>
            <person name="Senoo K."/>
        </authorList>
    </citation>
    <scope>NUCLEOTIDE SEQUENCE [LARGE SCALE GENOMIC DNA]</scope>
    <source>
        <strain evidence="1 2">Red111</strain>
    </source>
</reference>
<dbReference type="Proteomes" id="UP000306416">
    <property type="component" value="Unassembled WGS sequence"/>
</dbReference>
<dbReference type="RefSeq" id="WP_135869979.1">
    <property type="nucleotide sequence ID" value="NZ_SRSC01000002.1"/>
</dbReference>
<comment type="caution">
    <text evidence="1">The sequence shown here is derived from an EMBL/GenBank/DDBJ whole genome shotgun (WGS) entry which is preliminary data.</text>
</comment>
<accession>A0A4V3NZP8</accession>
<dbReference type="AlphaFoldDB" id="A0A4V3NZP8"/>
<keyword evidence="2" id="KW-1185">Reference proteome</keyword>
<evidence type="ECO:0000313" key="2">
    <source>
        <dbReference type="Proteomes" id="UP000306416"/>
    </source>
</evidence>
<evidence type="ECO:0008006" key="3">
    <source>
        <dbReference type="Google" id="ProtNLM"/>
    </source>
</evidence>